<evidence type="ECO:0000313" key="10">
    <source>
        <dbReference type="Proteomes" id="UP000054097"/>
    </source>
</evidence>
<dbReference type="InterPro" id="IPR023578">
    <property type="entry name" value="Ras_GEF_dom_sf"/>
</dbReference>
<evidence type="ECO:0000256" key="4">
    <source>
        <dbReference type="PROSITE-ProRule" id="PRU00192"/>
    </source>
</evidence>
<feature type="compositionally biased region" description="Pro residues" evidence="5">
    <location>
        <begin position="1373"/>
        <end position="1395"/>
    </location>
</feature>
<dbReference type="InterPro" id="IPR036028">
    <property type="entry name" value="SH3-like_dom_sf"/>
</dbReference>
<protein>
    <recommendedName>
        <fullName evidence="11">Ras GEF</fullName>
    </recommendedName>
</protein>
<sequence>MRAQKPQRPSLDTSFSSLSLETTRASSSSATGTTARTRADSAASRSSSSAFATPPEGHSPRHSRIPLTTSTASSTATATQEDFKGPFKSDETVTLTQSPRSLHTRTASVGSPPLHEFVKAKYDYVPDHPSGLPFYAGQLIQVHYKDPSGWWDGEVANVRGWFPSNYLFQNSSMFVRASSQSSRRLATHRSRNASIDIVTPADRQNAQARPVFPSNTNATTKNANSASNTTTTNTSHVSSRQNAGSTASSAYSRRRPSLATTEEREEEGHEEVAVTNPSTQVQRRTDYDFTWNGLRRPSISRSVSGQSLANSYFQTYYGTSGAYHSQPSTSTSPTPQQQSQDWASLSFQDLVTLQTHLVRPSPLSALRHPDPSIPFEADLIRRFSVISAATSNSQSSTGDSSGSNLSLANSADQSRRGSDAGNNYKAGTGGAQFLNIVHHALWVMENAVIATDSPEDATSPSGDGGSRRGSLEGVSDSLIARDHLAPAMACVIGTVRSVLSSSDCLPRESETLRRYPVLLGHRKIVLGELARLVSQTRRVGNRGSEDEPLSPIYDDMSRRGSGQSSSLHGASISSEEPGTLGCILDASNDIEIRRQLERCQAVYDGVRRFVIAAIEAGIHFEEPPIGVQGLFGLGEDDRASEGSGATGEGSWEEDHGFHFRMGSGGSLNGHAEDPSGSGQASPPQATEAEKYAIRARLFADARPGHARRRTGSNASMSLSHSSGSASGGSRHSGGSATAPLQIRSAAPDGIQQRLQQVTFGILPSGHSRASASTTSANPPVGGGVRRGTDAANSGADSRAASALAAAAAMRAAKSLGDLRARYQQKTSASGADGAEDNNNEPAPLSGGARPRPGSQLHPELKAARRAKVIHGRSAEPTYDEKFQPRANKSSISSVSSAESSSSNASSASPSHSSSPPNSPALPSGPCTVLQVLQALRTTQDRILHGTAAFIGAAQYHTRLSHPSSKTYIVSLTREIVDFVRRLLLIADAVLGNATIRSGRAREVELAGVYKARLYVEMNRVVDAVRELTSMHHSEDSDAGSSANHGDGDADEEEKNTALKRAHLTNKCAAELVLALKLCLSFRATATTGGSADRALLIVIPSEVAVAPRGGSEVGSESFSPASPATSISQTINSTSRNQSFSSLRSSVVSPEATPKVRPPYSRLYASAGDIRATTLANRARSHTTKNSYAERIPEKSLHKKAVSMMGMNSVYRAQTATKEQQPLEEETTEDEEHVVDIKKPQHTQTISDLTELEDERDEESDRERYPLLMSEQEFSDGQEDETHEELENRMTVDYSAHKNLPSDQVVVVVSQSRSRKSIEQVRRSLEMGITRRPSMNLLEPTTPLDGTEEVVELEEEEDAEVEVRSPTTEKDLPQPPSSPLPGHPPRPAHAPPPKPANHDGLVVSNNGNIVFNSDGVVVGATLQALIDRITPADTFADTKLASYFLLTFRLFATPSDLVDAIIHRFNNPTTSGPSIEDKSPIQTSATLSDAQKSHLADVVQIRVLNFLKEWTRGHWYPARDLDSVPKLVAFCKEIVSNGNPKAAPVAKRMLQTLNELSAGANAENTLLDRMRSAGRLRDQQANLASSLTTPTTPISSTPIGDVPRPEVNRSLMSQLKTRQYTNVSLLDFSPVEMARQLTLLESRLYCQAPPEEVIESGMNGRKTPNVKALISLSTTITGWVTDWVLKEGYDLKKRIAVVKFFLKVGRECLSLSNYSTVRSMMGALESAPISRLRSVWAGIPHKHMQVLHEMRELSDYSRNSAKYRARLRNTAAPAVPFLGLILTDVTFTRDGNGALRPSPVDPSKMLINFNRYNRLAKIMADMIRLQQPYNLKEIGEVQQYLTYVLEPTRITQDADLLHRRSHLIEPRVEEDTKQGRSDLFGWANFGSIRGNPGAPP</sequence>
<feature type="region of interest" description="Disordered" evidence="5">
    <location>
        <begin position="699"/>
        <end position="737"/>
    </location>
</feature>
<dbReference type="Pfam" id="PF00018">
    <property type="entry name" value="SH3_1"/>
    <property type="match status" value="1"/>
</dbReference>
<dbReference type="Pfam" id="PF00618">
    <property type="entry name" value="RasGEF_N"/>
    <property type="match status" value="1"/>
</dbReference>
<gene>
    <name evidence="9" type="ORF">M408DRAFT_329521</name>
</gene>
<dbReference type="PROSITE" id="PS50212">
    <property type="entry name" value="RASGEF_NTER"/>
    <property type="match status" value="1"/>
</dbReference>
<dbReference type="CDD" id="cd06224">
    <property type="entry name" value="REM"/>
    <property type="match status" value="1"/>
</dbReference>
<feature type="compositionally biased region" description="Low complexity" evidence="5">
    <location>
        <begin position="886"/>
        <end position="923"/>
    </location>
</feature>
<feature type="compositionally biased region" description="Polar residues" evidence="5">
    <location>
        <begin position="767"/>
        <end position="777"/>
    </location>
</feature>
<reference evidence="9 10" key="1">
    <citation type="submission" date="2014-04" db="EMBL/GenBank/DDBJ databases">
        <authorList>
            <consortium name="DOE Joint Genome Institute"/>
            <person name="Kuo A."/>
            <person name="Zuccaro A."/>
            <person name="Kohler A."/>
            <person name="Nagy L.G."/>
            <person name="Floudas D."/>
            <person name="Copeland A."/>
            <person name="Barry K.W."/>
            <person name="Cichocki N."/>
            <person name="Veneault-Fourrey C."/>
            <person name="LaButti K."/>
            <person name="Lindquist E.A."/>
            <person name="Lipzen A."/>
            <person name="Lundell T."/>
            <person name="Morin E."/>
            <person name="Murat C."/>
            <person name="Sun H."/>
            <person name="Tunlid A."/>
            <person name="Henrissat B."/>
            <person name="Grigoriev I.V."/>
            <person name="Hibbett D.S."/>
            <person name="Martin F."/>
            <person name="Nordberg H.P."/>
            <person name="Cantor M.N."/>
            <person name="Hua S.X."/>
        </authorList>
    </citation>
    <scope>NUCLEOTIDE SEQUENCE [LARGE SCALE GENOMIC DNA]</scope>
    <source>
        <strain evidence="9 10">MAFF 305830</strain>
    </source>
</reference>
<feature type="compositionally biased region" description="Basic and acidic residues" evidence="5">
    <location>
        <begin position="1361"/>
        <end position="1372"/>
    </location>
</feature>
<dbReference type="EMBL" id="KN824293">
    <property type="protein sequence ID" value="KIM28476.1"/>
    <property type="molecule type" value="Genomic_DNA"/>
</dbReference>
<feature type="compositionally biased region" description="Basic and acidic residues" evidence="5">
    <location>
        <begin position="81"/>
        <end position="91"/>
    </location>
</feature>
<reference evidence="10" key="2">
    <citation type="submission" date="2015-01" db="EMBL/GenBank/DDBJ databases">
        <title>Evolutionary Origins and Diversification of the Mycorrhizal Mutualists.</title>
        <authorList>
            <consortium name="DOE Joint Genome Institute"/>
            <consortium name="Mycorrhizal Genomics Consortium"/>
            <person name="Kohler A."/>
            <person name="Kuo A."/>
            <person name="Nagy L.G."/>
            <person name="Floudas D."/>
            <person name="Copeland A."/>
            <person name="Barry K.W."/>
            <person name="Cichocki N."/>
            <person name="Veneault-Fourrey C."/>
            <person name="LaButti K."/>
            <person name="Lindquist E.A."/>
            <person name="Lipzen A."/>
            <person name="Lundell T."/>
            <person name="Morin E."/>
            <person name="Murat C."/>
            <person name="Riley R."/>
            <person name="Ohm R."/>
            <person name="Sun H."/>
            <person name="Tunlid A."/>
            <person name="Henrissat B."/>
            <person name="Grigoriev I.V."/>
            <person name="Hibbett D.S."/>
            <person name="Martin F."/>
        </authorList>
    </citation>
    <scope>NUCLEOTIDE SEQUENCE [LARGE SCALE GENOMIC DNA]</scope>
    <source>
        <strain evidence="10">MAFF 305830</strain>
    </source>
</reference>
<evidence type="ECO:0000259" key="7">
    <source>
        <dbReference type="PROSITE" id="PS50009"/>
    </source>
</evidence>
<feature type="region of interest" description="Disordered" evidence="5">
    <location>
        <begin position="1332"/>
        <end position="1401"/>
    </location>
</feature>
<dbReference type="InterPro" id="IPR008937">
    <property type="entry name" value="Ras-like_GEF"/>
</dbReference>
<dbReference type="HOGENOM" id="CLU_002116_0_0_1"/>
<feature type="region of interest" description="Disordered" evidence="5">
    <location>
        <begin position="1585"/>
        <end position="1605"/>
    </location>
</feature>
<dbReference type="Pfam" id="PF00617">
    <property type="entry name" value="RasGEF"/>
    <property type="match status" value="1"/>
</dbReference>
<name>A0A0C3BAI9_SERVB</name>
<feature type="region of interest" description="Disordered" evidence="5">
    <location>
        <begin position="1242"/>
        <end position="1262"/>
    </location>
</feature>
<evidence type="ECO:0000256" key="5">
    <source>
        <dbReference type="SAM" id="MobiDB-lite"/>
    </source>
</evidence>
<dbReference type="Gene3D" id="2.30.30.40">
    <property type="entry name" value="SH3 Domains"/>
    <property type="match status" value="1"/>
</dbReference>
<dbReference type="SMART" id="SM00229">
    <property type="entry name" value="RasGEFN"/>
    <property type="match status" value="1"/>
</dbReference>
<feature type="domain" description="SH3" evidence="6">
    <location>
        <begin position="113"/>
        <end position="172"/>
    </location>
</feature>
<feature type="compositionally biased region" description="Polar residues" evidence="5">
    <location>
        <begin position="1114"/>
        <end position="1131"/>
    </location>
</feature>
<dbReference type="GO" id="GO:0005085">
    <property type="term" value="F:guanyl-nucleotide exchange factor activity"/>
    <property type="evidence" value="ECO:0007669"/>
    <property type="project" value="UniProtKB-KW"/>
</dbReference>
<proteinExistence type="predicted"/>
<dbReference type="PANTHER" id="PTHR23113">
    <property type="entry name" value="GUANINE NUCLEOTIDE EXCHANGE FACTOR"/>
    <property type="match status" value="1"/>
</dbReference>
<feature type="compositionally biased region" description="Low complexity" evidence="5">
    <location>
        <begin position="68"/>
        <end position="79"/>
    </location>
</feature>
<feature type="compositionally biased region" description="Low complexity" evidence="5">
    <location>
        <begin position="711"/>
        <end position="736"/>
    </location>
</feature>
<dbReference type="GO" id="GO:0005886">
    <property type="term" value="C:plasma membrane"/>
    <property type="evidence" value="ECO:0007669"/>
    <property type="project" value="TreeGrafter"/>
</dbReference>
<dbReference type="GO" id="GO:0007265">
    <property type="term" value="P:Ras protein signal transduction"/>
    <property type="evidence" value="ECO:0007669"/>
    <property type="project" value="TreeGrafter"/>
</dbReference>
<dbReference type="Proteomes" id="UP000054097">
    <property type="component" value="Unassembled WGS sequence"/>
</dbReference>
<dbReference type="PROSITE" id="PS50002">
    <property type="entry name" value="SH3"/>
    <property type="match status" value="1"/>
</dbReference>
<dbReference type="SUPFAM" id="SSF50044">
    <property type="entry name" value="SH3-domain"/>
    <property type="match status" value="1"/>
</dbReference>
<dbReference type="OrthoDB" id="28357at2759"/>
<dbReference type="InterPro" id="IPR001895">
    <property type="entry name" value="RASGEF_cat_dom"/>
</dbReference>
<feature type="region of interest" description="Disordered" evidence="5">
    <location>
        <begin position="537"/>
        <end position="575"/>
    </location>
</feature>
<dbReference type="InterPro" id="IPR000651">
    <property type="entry name" value="Ras-like_Gua-exchang_fac_N"/>
</dbReference>
<feature type="region of interest" description="Disordered" evidence="5">
    <location>
        <begin position="1"/>
        <end position="108"/>
    </location>
</feature>
<keyword evidence="2 3" id="KW-0344">Guanine-nucleotide releasing factor</keyword>
<feature type="region of interest" description="Disordered" evidence="5">
    <location>
        <begin position="182"/>
        <end position="281"/>
    </location>
</feature>
<dbReference type="PROSITE" id="PS50009">
    <property type="entry name" value="RASGEF_CAT"/>
    <property type="match status" value="1"/>
</dbReference>
<feature type="compositionally biased region" description="Low complexity" evidence="5">
    <location>
        <begin position="390"/>
        <end position="412"/>
    </location>
</feature>
<dbReference type="CDD" id="cd00155">
    <property type="entry name" value="RasGEF"/>
    <property type="match status" value="1"/>
</dbReference>
<organism evidence="9 10">
    <name type="scientific">Serendipita vermifera MAFF 305830</name>
    <dbReference type="NCBI Taxonomy" id="933852"/>
    <lineage>
        <taxon>Eukaryota</taxon>
        <taxon>Fungi</taxon>
        <taxon>Dikarya</taxon>
        <taxon>Basidiomycota</taxon>
        <taxon>Agaricomycotina</taxon>
        <taxon>Agaricomycetes</taxon>
        <taxon>Sebacinales</taxon>
        <taxon>Serendipitaceae</taxon>
        <taxon>Serendipita</taxon>
    </lineage>
</organism>
<feature type="domain" description="Ras-GEF" evidence="7">
    <location>
        <begin position="1629"/>
        <end position="1867"/>
    </location>
</feature>
<dbReference type="CDD" id="cd11883">
    <property type="entry name" value="SH3_Sdc25"/>
    <property type="match status" value="1"/>
</dbReference>
<feature type="region of interest" description="Disordered" evidence="5">
    <location>
        <begin position="822"/>
        <end position="924"/>
    </location>
</feature>
<feature type="region of interest" description="Disordered" evidence="5">
    <location>
        <begin position="322"/>
        <end position="342"/>
    </location>
</feature>
<dbReference type="InterPro" id="IPR036964">
    <property type="entry name" value="RASGEF_cat_dom_sf"/>
</dbReference>
<evidence type="ECO:0000313" key="9">
    <source>
        <dbReference type="EMBL" id="KIM28476.1"/>
    </source>
</evidence>
<feature type="compositionally biased region" description="Low complexity" evidence="5">
    <location>
        <begin position="325"/>
        <end position="340"/>
    </location>
</feature>
<feature type="region of interest" description="Disordered" evidence="5">
    <location>
        <begin position="390"/>
        <end position="423"/>
    </location>
</feature>
<evidence type="ECO:0008006" key="11">
    <source>
        <dbReference type="Google" id="ProtNLM"/>
    </source>
</evidence>
<feature type="region of interest" description="Disordered" evidence="5">
    <location>
        <begin position="764"/>
        <end position="793"/>
    </location>
</feature>
<feature type="compositionally biased region" description="Low complexity" evidence="5">
    <location>
        <begin position="1585"/>
        <end position="1599"/>
    </location>
</feature>
<dbReference type="PANTHER" id="PTHR23113:SF354">
    <property type="entry name" value="BUD SITE SELECTION PROTEIN 5"/>
    <property type="match status" value="1"/>
</dbReference>
<feature type="region of interest" description="Disordered" evidence="5">
    <location>
        <begin position="1113"/>
        <end position="1138"/>
    </location>
</feature>
<feature type="region of interest" description="Disordered" evidence="5">
    <location>
        <begin position="631"/>
        <end position="686"/>
    </location>
</feature>
<feature type="compositionally biased region" description="Polar residues" evidence="5">
    <location>
        <begin position="236"/>
        <end position="251"/>
    </location>
</feature>
<feature type="region of interest" description="Disordered" evidence="5">
    <location>
        <begin position="1029"/>
        <end position="1054"/>
    </location>
</feature>
<evidence type="ECO:0000256" key="2">
    <source>
        <dbReference type="ARBA" id="ARBA00022658"/>
    </source>
</evidence>
<dbReference type="SMART" id="SM00147">
    <property type="entry name" value="RasGEF"/>
    <property type="match status" value="1"/>
</dbReference>
<accession>A0A0C3BAI9</accession>
<evidence type="ECO:0000259" key="8">
    <source>
        <dbReference type="PROSITE" id="PS50212"/>
    </source>
</evidence>
<evidence type="ECO:0000256" key="1">
    <source>
        <dbReference type="ARBA" id="ARBA00022443"/>
    </source>
</evidence>
<feature type="compositionally biased region" description="Low complexity" evidence="5">
    <location>
        <begin position="214"/>
        <end position="235"/>
    </location>
</feature>
<dbReference type="Gene3D" id="1.10.840.10">
    <property type="entry name" value="Ras guanine-nucleotide exchange factors catalytic domain"/>
    <property type="match status" value="1"/>
</dbReference>
<feature type="compositionally biased region" description="Low complexity" evidence="5">
    <location>
        <begin position="16"/>
        <end position="53"/>
    </location>
</feature>
<dbReference type="SMART" id="SM00326">
    <property type="entry name" value="SH3"/>
    <property type="match status" value="1"/>
</dbReference>
<feature type="compositionally biased region" description="Polar residues" evidence="5">
    <location>
        <begin position="92"/>
        <end position="108"/>
    </location>
</feature>
<keyword evidence="1 4" id="KW-0728">SH3 domain</keyword>
<feature type="region of interest" description="Disordered" evidence="5">
    <location>
        <begin position="452"/>
        <end position="472"/>
    </location>
</feature>
<feature type="domain" description="N-terminal Ras-GEF" evidence="8">
    <location>
        <begin position="1413"/>
        <end position="1558"/>
    </location>
</feature>
<keyword evidence="10" id="KW-1185">Reference proteome</keyword>
<feature type="compositionally biased region" description="Polar residues" evidence="5">
    <location>
        <begin position="560"/>
        <end position="575"/>
    </location>
</feature>
<dbReference type="Gene3D" id="1.20.870.10">
    <property type="entry name" value="Son of sevenless (SoS) protein Chain: S domain 1"/>
    <property type="match status" value="1"/>
</dbReference>
<evidence type="ECO:0000256" key="3">
    <source>
        <dbReference type="PROSITE-ProRule" id="PRU00168"/>
    </source>
</evidence>
<evidence type="ECO:0000259" key="6">
    <source>
        <dbReference type="PROSITE" id="PS50002"/>
    </source>
</evidence>
<feature type="compositionally biased region" description="Acidic residues" evidence="5">
    <location>
        <begin position="1346"/>
        <end position="1360"/>
    </location>
</feature>
<dbReference type="STRING" id="933852.A0A0C3BAI9"/>
<dbReference type="SUPFAM" id="SSF48366">
    <property type="entry name" value="Ras GEF"/>
    <property type="match status" value="1"/>
</dbReference>
<dbReference type="InterPro" id="IPR001452">
    <property type="entry name" value="SH3_domain"/>
</dbReference>